<evidence type="ECO:0000256" key="2">
    <source>
        <dbReference type="ARBA" id="ARBA00005466"/>
    </source>
</evidence>
<dbReference type="InterPro" id="IPR016164">
    <property type="entry name" value="FAD-linked_Oxase-like_C"/>
</dbReference>
<evidence type="ECO:0000256" key="1">
    <source>
        <dbReference type="ARBA" id="ARBA00001974"/>
    </source>
</evidence>
<dbReference type="GO" id="GO:0071949">
    <property type="term" value="F:FAD binding"/>
    <property type="evidence" value="ECO:0007669"/>
    <property type="project" value="InterPro"/>
</dbReference>
<evidence type="ECO:0000313" key="8">
    <source>
        <dbReference type="Proteomes" id="UP000185696"/>
    </source>
</evidence>
<dbReference type="GO" id="GO:0009690">
    <property type="term" value="P:cytokinin metabolic process"/>
    <property type="evidence" value="ECO:0007669"/>
    <property type="project" value="InterPro"/>
</dbReference>
<dbReference type="InterPro" id="IPR016166">
    <property type="entry name" value="FAD-bd_PCMH"/>
</dbReference>
<evidence type="ECO:0000259" key="6">
    <source>
        <dbReference type="PROSITE" id="PS51387"/>
    </source>
</evidence>
<dbReference type="GO" id="GO:0019139">
    <property type="term" value="F:cytokinin dehydrogenase activity"/>
    <property type="evidence" value="ECO:0007669"/>
    <property type="project" value="InterPro"/>
</dbReference>
<dbReference type="Gene3D" id="3.30.465.10">
    <property type="match status" value="1"/>
</dbReference>
<evidence type="ECO:0000256" key="4">
    <source>
        <dbReference type="ARBA" id="ARBA00022827"/>
    </source>
</evidence>
<dbReference type="InterPro" id="IPR015345">
    <property type="entry name" value="Cytokinin_DH_FAD/cytokin-bd"/>
</dbReference>
<keyword evidence="4" id="KW-0274">FAD</keyword>
<dbReference type="RefSeq" id="WP_075132200.1">
    <property type="nucleotide sequence ID" value="NZ_MSIF01000003.1"/>
</dbReference>
<dbReference type="PANTHER" id="PTHR13878:SF53">
    <property type="entry name" value="CYTOKININ DEHYDROGENASE 6"/>
    <property type="match status" value="1"/>
</dbReference>
<dbReference type="AlphaFoldDB" id="A0A7Z0WPI9"/>
<dbReference type="Pfam" id="PF01565">
    <property type="entry name" value="FAD_binding_4"/>
    <property type="match status" value="1"/>
</dbReference>
<protein>
    <recommendedName>
        <fullName evidence="6">FAD-binding PCMH-type domain-containing protein</fullName>
    </recommendedName>
</protein>
<dbReference type="Gene3D" id="3.30.43.10">
    <property type="entry name" value="Uridine Diphospho-n-acetylenolpyruvylglucosamine Reductase, domain 2"/>
    <property type="match status" value="1"/>
</dbReference>
<dbReference type="InterPro" id="IPR036318">
    <property type="entry name" value="FAD-bd_PCMH-like_sf"/>
</dbReference>
<keyword evidence="3" id="KW-0285">Flavoprotein</keyword>
<dbReference type="Pfam" id="PF09265">
    <property type="entry name" value="Cytokin-bind"/>
    <property type="match status" value="1"/>
</dbReference>
<dbReference type="InterPro" id="IPR016167">
    <property type="entry name" value="FAD-bd_PCMH_sub1"/>
</dbReference>
<dbReference type="SUPFAM" id="SSF55103">
    <property type="entry name" value="FAD-linked oxidases, C-terminal domain"/>
    <property type="match status" value="1"/>
</dbReference>
<accession>A0A7Z0WPI9</accession>
<dbReference type="InterPro" id="IPR016169">
    <property type="entry name" value="FAD-bd_PCMH_sub2"/>
</dbReference>
<dbReference type="InterPro" id="IPR016170">
    <property type="entry name" value="Cytok_DH_C_sf"/>
</dbReference>
<keyword evidence="8" id="KW-1185">Reference proteome</keyword>
<name>A0A7Z0WPI9_9PSEU</name>
<evidence type="ECO:0000313" key="7">
    <source>
        <dbReference type="EMBL" id="OLF12012.1"/>
    </source>
</evidence>
<reference evidence="7 8" key="1">
    <citation type="submission" date="2016-12" db="EMBL/GenBank/DDBJ databases">
        <title>The draft genome sequence of Actinophytocola xinjiangensis.</title>
        <authorList>
            <person name="Wang W."/>
            <person name="Yuan L."/>
        </authorList>
    </citation>
    <scope>NUCLEOTIDE SEQUENCE [LARGE SCALE GENOMIC DNA]</scope>
    <source>
        <strain evidence="7 8">CGMCC 4.4663</strain>
    </source>
</reference>
<proteinExistence type="inferred from homology"/>
<dbReference type="Proteomes" id="UP000185696">
    <property type="component" value="Unassembled WGS sequence"/>
</dbReference>
<feature type="domain" description="FAD-binding PCMH-type" evidence="6">
    <location>
        <begin position="26"/>
        <end position="196"/>
    </location>
</feature>
<keyword evidence="5" id="KW-0560">Oxidoreductase</keyword>
<comment type="caution">
    <text evidence="7">The sequence shown here is derived from an EMBL/GenBank/DDBJ whole genome shotgun (WGS) entry which is preliminary data.</text>
</comment>
<comment type="cofactor">
    <cofactor evidence="1">
        <name>FAD</name>
        <dbReference type="ChEBI" id="CHEBI:57692"/>
    </cofactor>
</comment>
<gene>
    <name evidence="7" type="ORF">BLA60_08245</name>
</gene>
<evidence type="ECO:0000256" key="5">
    <source>
        <dbReference type="ARBA" id="ARBA00023002"/>
    </source>
</evidence>
<evidence type="ECO:0000256" key="3">
    <source>
        <dbReference type="ARBA" id="ARBA00022630"/>
    </source>
</evidence>
<sequence>MILPHGTVHTDDRVLSAYATDFGGVVAHRPALVARAGSVDDVVAATRWAGAAGLDLVARGAGHAMGGQAQTDGGVLLDLGSLTGVHAVGRDRAVVAAGTRWSTLLAATLPLGLTPPVLTDYPHTTVGGTLSTGGLGGTSHRYGAQTDTVRELDVVTPGGELVTCSATREPALFDAVRAGLGRHGVIVRATVALVPAPATVRRHRLGYDDQHRFTADLRRLVDERRFDHVQGFTKPTATGTRYEIEVVAHLPTESTVDDLGTVRESAELAYGLHLDRLAPTVAARRAAGDWTRRHPWPNVFLPDSAADDLLTRTLADLTPADIGEFGVVLTYPLPTAVLTTPGLRVPAERLTFLLALLLTATTDDDLARITDRNARLYAQTFRAGGTSYPVGPPPGD</sequence>
<dbReference type="Gene3D" id="3.40.462.10">
    <property type="entry name" value="FAD-linked oxidases, C-terminal domain"/>
    <property type="match status" value="1"/>
</dbReference>
<dbReference type="InterPro" id="IPR006094">
    <property type="entry name" value="Oxid_FAD_bind_N"/>
</dbReference>
<organism evidence="7 8">
    <name type="scientific">Actinophytocola xinjiangensis</name>
    <dbReference type="NCBI Taxonomy" id="485602"/>
    <lineage>
        <taxon>Bacteria</taxon>
        <taxon>Bacillati</taxon>
        <taxon>Actinomycetota</taxon>
        <taxon>Actinomycetes</taxon>
        <taxon>Pseudonocardiales</taxon>
        <taxon>Pseudonocardiaceae</taxon>
    </lineage>
</organism>
<dbReference type="PROSITE" id="PS51387">
    <property type="entry name" value="FAD_PCMH"/>
    <property type="match status" value="1"/>
</dbReference>
<dbReference type="PANTHER" id="PTHR13878">
    <property type="entry name" value="GULONOLACTONE OXIDASE"/>
    <property type="match status" value="1"/>
</dbReference>
<comment type="similarity">
    <text evidence="2">Belongs to the oxygen-dependent FAD-linked oxidoreductase family.</text>
</comment>
<dbReference type="EMBL" id="MSIF01000003">
    <property type="protein sequence ID" value="OLF12012.1"/>
    <property type="molecule type" value="Genomic_DNA"/>
</dbReference>
<dbReference type="InterPro" id="IPR050432">
    <property type="entry name" value="FAD-linked_Oxidoreductases_BP"/>
</dbReference>
<dbReference type="SUPFAM" id="SSF56176">
    <property type="entry name" value="FAD-binding/transporter-associated domain-like"/>
    <property type="match status" value="1"/>
</dbReference>